<sequence>MKAALFLAAALAAALCISAASAAPAHSLSKRGVFSSCFPCLRKAPTGGSSKGGSSIHAAPASSQPSPKKNEGKGKAGASHPFGQLPAIPRGGAGGASGPNRQPLKDITNTHPSGRH</sequence>
<feature type="signal peptide" evidence="2">
    <location>
        <begin position="1"/>
        <end position="22"/>
    </location>
</feature>
<accession>A0A6J1S945</accession>
<keyword evidence="2" id="KW-0732">Signal</keyword>
<gene>
    <name evidence="4" type="primary">LOC113204714</name>
</gene>
<dbReference type="GeneID" id="113204714"/>
<feature type="chain" id="PRO_5026746116" evidence="2">
    <location>
        <begin position="23"/>
        <end position="116"/>
    </location>
</feature>
<organism evidence="3 4">
    <name type="scientific">Frankliniella occidentalis</name>
    <name type="common">Western flower thrips</name>
    <name type="synonym">Euthrips occidentalis</name>
    <dbReference type="NCBI Taxonomy" id="133901"/>
    <lineage>
        <taxon>Eukaryota</taxon>
        <taxon>Metazoa</taxon>
        <taxon>Ecdysozoa</taxon>
        <taxon>Arthropoda</taxon>
        <taxon>Hexapoda</taxon>
        <taxon>Insecta</taxon>
        <taxon>Pterygota</taxon>
        <taxon>Neoptera</taxon>
        <taxon>Paraneoptera</taxon>
        <taxon>Thysanoptera</taxon>
        <taxon>Terebrantia</taxon>
        <taxon>Thripoidea</taxon>
        <taxon>Thripidae</taxon>
        <taxon>Frankliniella</taxon>
    </lineage>
</organism>
<reference evidence="4" key="1">
    <citation type="submission" date="2025-08" db="UniProtKB">
        <authorList>
            <consortium name="RefSeq"/>
        </authorList>
    </citation>
    <scope>IDENTIFICATION</scope>
    <source>
        <tissue evidence="4">Whole organism</tissue>
    </source>
</reference>
<feature type="region of interest" description="Disordered" evidence="1">
    <location>
        <begin position="45"/>
        <end position="116"/>
    </location>
</feature>
<proteinExistence type="predicted"/>
<evidence type="ECO:0000256" key="2">
    <source>
        <dbReference type="SAM" id="SignalP"/>
    </source>
</evidence>
<dbReference type="RefSeq" id="XP_026275765.1">
    <property type="nucleotide sequence ID" value="XM_026419980.2"/>
</dbReference>
<dbReference type="Proteomes" id="UP000504606">
    <property type="component" value="Unplaced"/>
</dbReference>
<feature type="compositionally biased region" description="Polar residues" evidence="1">
    <location>
        <begin position="107"/>
        <end position="116"/>
    </location>
</feature>
<evidence type="ECO:0000313" key="3">
    <source>
        <dbReference type="Proteomes" id="UP000504606"/>
    </source>
</evidence>
<evidence type="ECO:0000256" key="1">
    <source>
        <dbReference type="SAM" id="MobiDB-lite"/>
    </source>
</evidence>
<keyword evidence="3" id="KW-1185">Reference proteome</keyword>
<protein>
    <submittedName>
        <fullName evidence="4">Uncharacterized protein LOC113204714</fullName>
    </submittedName>
</protein>
<name>A0A6J1S945_FRAOC</name>
<dbReference type="AlphaFoldDB" id="A0A6J1S945"/>
<dbReference type="KEGG" id="foc:113204714"/>
<evidence type="ECO:0000313" key="4">
    <source>
        <dbReference type="RefSeq" id="XP_026275765.1"/>
    </source>
</evidence>